<sequence length="734" mass="84488">MNDSEFNEYDEVIEKKSIRYSNSGIVFVIVILTILSLLVSFFVEKSEIFNDDDGKYSYISEVFSEAINNSLYDESMNDMYYVNQITKNSMKYIVKGYKVDNFEKTEEFKNRYPNEIVIRNLDGQIETRINRDDYELYKEDYPENEYTNNLSDEIEEPKYKVSYLSNIGDFNEDIDPKDYEFEDSKSSVYGVKGYYENGKVYITSEEIPDKKYDNLTKDFKKTLNSSYRNINDKYYGIKKLSFMYSIDFHSKGFNNYISGVYVERVVMPSKAIGLMVSIGFLVAFAMISNYKKLKGVSFADGIKRFPVEIVMIFTGLWFVPIAIISDSRDIYAMLSVYTIYILQFISSFFALIAVYYYVLGLKAIYNEGTSAFVFSNSIIIRLFKSVVNWFKKFAKNTSSYLQESIDLSKDSLNKLKLFCAGLIVLGTLGSVMVVSYGLRFIVWIIWMVLVFIVYNLAKKYMIDLENVTKKSKSIAEGNYDIKIDEDTTYFKGVAHSFNTISDNLSTAVDEAVKSERLKSELITNVSHDLKTPLTSIINYSDLIVKENTTEEEKNEYAEVIYEKSIKLKHLIEDLFEVSKASSGNIELDLDDIDLRAILMQIAGEWEDKFEDRHLQIVQTLPEEPIILSLDGNRTSRVLDNLFSNIYKYAMPGTRVYVDLEKNKNEIILLMKNISNYSLNISASELVDRFKRGDESRNTEGSGLGLSIATSLIEAQGGKFSLEIDGDLFKTEIKF</sequence>
<dbReference type="InterPro" id="IPR036097">
    <property type="entry name" value="HisK_dim/P_sf"/>
</dbReference>
<keyword evidence="13 14" id="KW-0472">Membrane</keyword>
<evidence type="ECO:0000256" key="3">
    <source>
        <dbReference type="ARBA" id="ARBA00012438"/>
    </source>
</evidence>
<name>A0ABS4KBW3_9FIRM</name>
<evidence type="ECO:0000256" key="6">
    <source>
        <dbReference type="ARBA" id="ARBA00022679"/>
    </source>
</evidence>
<gene>
    <name evidence="16" type="ORF">J2Z71_000795</name>
</gene>
<dbReference type="Gene3D" id="1.10.287.130">
    <property type="match status" value="1"/>
</dbReference>
<evidence type="ECO:0000256" key="14">
    <source>
        <dbReference type="SAM" id="Phobius"/>
    </source>
</evidence>
<evidence type="ECO:0000256" key="12">
    <source>
        <dbReference type="ARBA" id="ARBA00023012"/>
    </source>
</evidence>
<keyword evidence="5" id="KW-0597">Phosphoprotein</keyword>
<dbReference type="Proteomes" id="UP001519306">
    <property type="component" value="Unassembled WGS sequence"/>
</dbReference>
<keyword evidence="7 14" id="KW-0812">Transmembrane</keyword>
<feature type="transmembrane region" description="Helical" evidence="14">
    <location>
        <begin position="271"/>
        <end position="290"/>
    </location>
</feature>
<dbReference type="EC" id="2.7.13.3" evidence="3"/>
<dbReference type="SMART" id="SM00388">
    <property type="entry name" value="HisKA"/>
    <property type="match status" value="1"/>
</dbReference>
<dbReference type="EMBL" id="JAGGLJ010000006">
    <property type="protein sequence ID" value="MBP2025265.1"/>
    <property type="molecule type" value="Genomic_DNA"/>
</dbReference>
<protein>
    <recommendedName>
        <fullName evidence="3">histidine kinase</fullName>
        <ecNumber evidence="3">2.7.13.3</ecNumber>
    </recommendedName>
</protein>
<evidence type="ECO:0000256" key="1">
    <source>
        <dbReference type="ARBA" id="ARBA00000085"/>
    </source>
</evidence>
<evidence type="ECO:0000256" key="9">
    <source>
        <dbReference type="ARBA" id="ARBA00022777"/>
    </source>
</evidence>
<evidence type="ECO:0000256" key="11">
    <source>
        <dbReference type="ARBA" id="ARBA00022989"/>
    </source>
</evidence>
<evidence type="ECO:0000256" key="4">
    <source>
        <dbReference type="ARBA" id="ARBA00022475"/>
    </source>
</evidence>
<feature type="transmembrane region" description="Helical" evidence="14">
    <location>
        <begin position="336"/>
        <end position="358"/>
    </location>
</feature>
<feature type="transmembrane region" description="Helical" evidence="14">
    <location>
        <begin position="305"/>
        <end position="324"/>
    </location>
</feature>
<dbReference type="InterPro" id="IPR003661">
    <property type="entry name" value="HisK_dim/P_dom"/>
</dbReference>
<dbReference type="PANTHER" id="PTHR45528">
    <property type="entry name" value="SENSOR HISTIDINE KINASE CPXA"/>
    <property type="match status" value="1"/>
</dbReference>
<keyword evidence="11 14" id="KW-1133">Transmembrane helix</keyword>
<reference evidence="16 17" key="1">
    <citation type="submission" date="2021-03" db="EMBL/GenBank/DDBJ databases">
        <title>Genomic Encyclopedia of Type Strains, Phase IV (KMG-IV): sequencing the most valuable type-strain genomes for metagenomic binning, comparative biology and taxonomic classification.</title>
        <authorList>
            <person name="Goeker M."/>
        </authorList>
    </citation>
    <scope>NUCLEOTIDE SEQUENCE [LARGE SCALE GENOMIC DNA]</scope>
    <source>
        <strain evidence="16 17">DSM 27563</strain>
    </source>
</reference>
<evidence type="ECO:0000313" key="16">
    <source>
        <dbReference type="EMBL" id="MBP2025265.1"/>
    </source>
</evidence>
<keyword evidence="9 16" id="KW-0418">Kinase</keyword>
<dbReference type="RefSeq" id="WP_210060563.1">
    <property type="nucleotide sequence ID" value="NZ_JAGGLJ010000006.1"/>
</dbReference>
<dbReference type="CDD" id="cd00082">
    <property type="entry name" value="HisKA"/>
    <property type="match status" value="1"/>
</dbReference>
<evidence type="ECO:0000256" key="10">
    <source>
        <dbReference type="ARBA" id="ARBA00022840"/>
    </source>
</evidence>
<dbReference type="PANTHER" id="PTHR45528:SF1">
    <property type="entry name" value="SENSOR HISTIDINE KINASE CPXA"/>
    <property type="match status" value="1"/>
</dbReference>
<evidence type="ECO:0000259" key="15">
    <source>
        <dbReference type="PROSITE" id="PS50109"/>
    </source>
</evidence>
<keyword evidence="10" id="KW-0067">ATP-binding</keyword>
<proteinExistence type="predicted"/>
<dbReference type="Pfam" id="PF00512">
    <property type="entry name" value="HisKA"/>
    <property type="match status" value="1"/>
</dbReference>
<dbReference type="SUPFAM" id="SSF47384">
    <property type="entry name" value="Homodimeric domain of signal transducing histidine kinase"/>
    <property type="match status" value="1"/>
</dbReference>
<feature type="transmembrane region" description="Helical" evidence="14">
    <location>
        <begin position="20"/>
        <end position="43"/>
    </location>
</feature>
<accession>A0ABS4KBW3</accession>
<comment type="subcellular location">
    <subcellularLocation>
        <location evidence="2">Cell membrane</location>
        <topology evidence="2">Multi-pass membrane protein</topology>
    </subcellularLocation>
</comment>
<feature type="transmembrane region" description="Helical" evidence="14">
    <location>
        <begin position="440"/>
        <end position="457"/>
    </location>
</feature>
<feature type="domain" description="Histidine kinase" evidence="15">
    <location>
        <begin position="524"/>
        <end position="734"/>
    </location>
</feature>
<dbReference type="Gene3D" id="3.30.565.10">
    <property type="entry name" value="Histidine kinase-like ATPase, C-terminal domain"/>
    <property type="match status" value="1"/>
</dbReference>
<comment type="catalytic activity">
    <reaction evidence="1">
        <text>ATP + protein L-histidine = ADP + protein N-phospho-L-histidine.</text>
        <dbReference type="EC" id="2.7.13.3"/>
    </reaction>
</comment>
<comment type="caution">
    <text evidence="16">The sequence shown here is derived from an EMBL/GenBank/DDBJ whole genome shotgun (WGS) entry which is preliminary data.</text>
</comment>
<dbReference type="SUPFAM" id="SSF55874">
    <property type="entry name" value="ATPase domain of HSP90 chaperone/DNA topoisomerase II/histidine kinase"/>
    <property type="match status" value="1"/>
</dbReference>
<evidence type="ECO:0000256" key="5">
    <source>
        <dbReference type="ARBA" id="ARBA00022553"/>
    </source>
</evidence>
<keyword evidence="8" id="KW-0547">Nucleotide-binding</keyword>
<dbReference type="PROSITE" id="PS50109">
    <property type="entry name" value="HIS_KIN"/>
    <property type="match status" value="1"/>
</dbReference>
<evidence type="ECO:0000256" key="2">
    <source>
        <dbReference type="ARBA" id="ARBA00004651"/>
    </source>
</evidence>
<keyword evidence="4" id="KW-1003">Cell membrane</keyword>
<keyword evidence="17" id="KW-1185">Reference proteome</keyword>
<dbReference type="GO" id="GO:0016301">
    <property type="term" value="F:kinase activity"/>
    <property type="evidence" value="ECO:0007669"/>
    <property type="project" value="UniProtKB-KW"/>
</dbReference>
<keyword evidence="6" id="KW-0808">Transferase</keyword>
<dbReference type="InterPro" id="IPR050398">
    <property type="entry name" value="HssS/ArlS-like"/>
</dbReference>
<evidence type="ECO:0000256" key="13">
    <source>
        <dbReference type="ARBA" id="ARBA00023136"/>
    </source>
</evidence>
<keyword evidence="12" id="KW-0902">Two-component regulatory system</keyword>
<feature type="transmembrane region" description="Helical" evidence="14">
    <location>
        <begin position="415"/>
        <end position="434"/>
    </location>
</feature>
<dbReference type="InterPro" id="IPR036890">
    <property type="entry name" value="HATPase_C_sf"/>
</dbReference>
<dbReference type="InterPro" id="IPR005467">
    <property type="entry name" value="His_kinase_dom"/>
</dbReference>
<evidence type="ECO:0000256" key="7">
    <source>
        <dbReference type="ARBA" id="ARBA00022692"/>
    </source>
</evidence>
<dbReference type="InterPro" id="IPR003594">
    <property type="entry name" value="HATPase_dom"/>
</dbReference>
<organism evidence="16 17">
    <name type="scientific">Peptoniphilus stercorisuis</name>
    <dbReference type="NCBI Taxonomy" id="1436965"/>
    <lineage>
        <taxon>Bacteria</taxon>
        <taxon>Bacillati</taxon>
        <taxon>Bacillota</taxon>
        <taxon>Tissierellia</taxon>
        <taxon>Tissierellales</taxon>
        <taxon>Peptoniphilaceae</taxon>
        <taxon>Peptoniphilus</taxon>
    </lineage>
</organism>
<dbReference type="Pfam" id="PF02518">
    <property type="entry name" value="HATPase_c"/>
    <property type="match status" value="1"/>
</dbReference>
<evidence type="ECO:0000256" key="8">
    <source>
        <dbReference type="ARBA" id="ARBA00022741"/>
    </source>
</evidence>
<evidence type="ECO:0000313" key="17">
    <source>
        <dbReference type="Proteomes" id="UP001519306"/>
    </source>
</evidence>